<dbReference type="NCBIfam" id="TIGR00531">
    <property type="entry name" value="BCCP"/>
    <property type="match status" value="1"/>
</dbReference>
<dbReference type="PROSITE" id="PS50968">
    <property type="entry name" value="BIOTINYL_LIPOYL"/>
    <property type="match status" value="1"/>
</dbReference>
<evidence type="ECO:0000256" key="1">
    <source>
        <dbReference type="ARBA" id="ARBA00017562"/>
    </source>
</evidence>
<evidence type="ECO:0000313" key="5">
    <source>
        <dbReference type="EMBL" id="SFM02054.1"/>
    </source>
</evidence>
<dbReference type="GO" id="GO:0006633">
    <property type="term" value="P:fatty acid biosynthetic process"/>
    <property type="evidence" value="ECO:0007669"/>
    <property type="project" value="UniProtKB-UniPathway"/>
</dbReference>
<keyword evidence="3" id="KW-0276">Fatty acid metabolism</keyword>
<keyword evidence="6" id="KW-1185">Reference proteome</keyword>
<dbReference type="SUPFAM" id="SSF51230">
    <property type="entry name" value="Single hybrid motif"/>
    <property type="match status" value="1"/>
</dbReference>
<protein>
    <recommendedName>
        <fullName evidence="1 3">Biotin carboxyl carrier protein of acetyl-CoA carboxylase</fullName>
    </recommendedName>
</protein>
<dbReference type="GO" id="GO:0003989">
    <property type="term" value="F:acetyl-CoA carboxylase activity"/>
    <property type="evidence" value="ECO:0007669"/>
    <property type="project" value="InterPro"/>
</dbReference>
<dbReference type="OrthoDB" id="9811735at2"/>
<dbReference type="AlphaFoldDB" id="A0A1I4MFJ3"/>
<dbReference type="Proteomes" id="UP000199520">
    <property type="component" value="Unassembled WGS sequence"/>
</dbReference>
<keyword evidence="3" id="KW-0443">Lipid metabolism</keyword>
<evidence type="ECO:0000256" key="3">
    <source>
        <dbReference type="RuleBase" id="RU364072"/>
    </source>
</evidence>
<dbReference type="UniPathway" id="UPA00094"/>
<organism evidence="5 6">
    <name type="scientific">Pelosinus propionicus DSM 13327</name>
    <dbReference type="NCBI Taxonomy" id="1123291"/>
    <lineage>
        <taxon>Bacteria</taxon>
        <taxon>Bacillati</taxon>
        <taxon>Bacillota</taxon>
        <taxon>Negativicutes</taxon>
        <taxon>Selenomonadales</taxon>
        <taxon>Sporomusaceae</taxon>
        <taxon>Pelosinus</taxon>
    </lineage>
</organism>
<dbReference type="InterPro" id="IPR050709">
    <property type="entry name" value="Biotin_Carboxyl_Carrier/Decarb"/>
</dbReference>
<feature type="domain" description="Lipoyl-binding" evidence="4">
    <location>
        <begin position="77"/>
        <end position="153"/>
    </location>
</feature>
<dbReference type="Pfam" id="PF00364">
    <property type="entry name" value="Biotin_lipoyl"/>
    <property type="match status" value="1"/>
</dbReference>
<sequence>MLTFDEIKEVIRMVEQSSIQHFELEQETSKIVISKAGVHRVQTDSRVSLEALQAVPTAAKGEQHLAEEIPDVQAEPLHTIVSPTVGTFYMASEPGADSFVKVGEEVECHTIVCVLEAMKLFNEVVAGVKGTIVERLVNDGDFIEYGQPLFLVKIES</sequence>
<keyword evidence="3" id="KW-0275">Fatty acid biosynthesis</keyword>
<dbReference type="Gene3D" id="2.40.50.100">
    <property type="match status" value="1"/>
</dbReference>
<keyword evidence="3" id="KW-0444">Lipid biosynthesis</keyword>
<comment type="pathway">
    <text evidence="3">Lipid metabolism; fatty acid biosynthesis.</text>
</comment>
<evidence type="ECO:0000256" key="2">
    <source>
        <dbReference type="ARBA" id="ARBA00023267"/>
    </source>
</evidence>
<name>A0A1I4MFJ3_9FIRM</name>
<dbReference type="EMBL" id="FOTS01000033">
    <property type="protein sequence ID" value="SFM02054.1"/>
    <property type="molecule type" value="Genomic_DNA"/>
</dbReference>
<dbReference type="InterPro" id="IPR011053">
    <property type="entry name" value="Single_hybrid_motif"/>
</dbReference>
<evidence type="ECO:0000313" key="6">
    <source>
        <dbReference type="Proteomes" id="UP000199520"/>
    </source>
</evidence>
<dbReference type="PANTHER" id="PTHR45266">
    <property type="entry name" value="OXALOACETATE DECARBOXYLASE ALPHA CHAIN"/>
    <property type="match status" value="1"/>
</dbReference>
<dbReference type="GO" id="GO:0009317">
    <property type="term" value="C:acetyl-CoA carboxylase complex"/>
    <property type="evidence" value="ECO:0007669"/>
    <property type="project" value="InterPro"/>
</dbReference>
<proteinExistence type="predicted"/>
<dbReference type="InterPro" id="IPR001249">
    <property type="entry name" value="AcCoA_biotinCC"/>
</dbReference>
<comment type="function">
    <text evidence="3">This protein is a component of the acetyl coenzyme A carboxylase complex; first, biotin carboxylase catalyzes the carboxylation of the carrier protein and then the transcarboxylase transfers the carboxyl group to form malonyl-CoA.</text>
</comment>
<dbReference type="PANTHER" id="PTHR45266:SF3">
    <property type="entry name" value="OXALOACETATE DECARBOXYLASE ALPHA CHAIN"/>
    <property type="match status" value="1"/>
</dbReference>
<dbReference type="RefSeq" id="WP_090939753.1">
    <property type="nucleotide sequence ID" value="NZ_FOTS01000033.1"/>
</dbReference>
<accession>A0A1I4MFJ3</accession>
<dbReference type="InterPro" id="IPR000089">
    <property type="entry name" value="Biotin_lipoyl"/>
</dbReference>
<dbReference type="STRING" id="1123291.SAMN04490355_103327"/>
<dbReference type="PRINTS" id="PR01071">
    <property type="entry name" value="ACOABIOTINCC"/>
</dbReference>
<reference evidence="6" key="1">
    <citation type="submission" date="2016-10" db="EMBL/GenBank/DDBJ databases">
        <authorList>
            <person name="Varghese N."/>
            <person name="Submissions S."/>
        </authorList>
    </citation>
    <scope>NUCLEOTIDE SEQUENCE [LARGE SCALE GENOMIC DNA]</scope>
    <source>
        <strain evidence="6">DSM 13327</strain>
    </source>
</reference>
<dbReference type="CDD" id="cd06850">
    <property type="entry name" value="biotinyl_domain"/>
    <property type="match status" value="1"/>
</dbReference>
<keyword evidence="2 3" id="KW-0092">Biotin</keyword>
<gene>
    <name evidence="5" type="ORF">SAMN04490355_103327</name>
</gene>
<evidence type="ECO:0000259" key="4">
    <source>
        <dbReference type="PROSITE" id="PS50968"/>
    </source>
</evidence>